<proteinExistence type="predicted"/>
<name>A0A2H0Y144_UNCSA</name>
<gene>
    <name evidence="1" type="ORF">COT42_03515</name>
</gene>
<accession>A0A2H0Y144</accession>
<protein>
    <submittedName>
        <fullName evidence="1">Uncharacterized protein</fullName>
    </submittedName>
</protein>
<comment type="caution">
    <text evidence="1">The sequence shown here is derived from an EMBL/GenBank/DDBJ whole genome shotgun (WGS) entry which is preliminary data.</text>
</comment>
<reference evidence="1 2" key="1">
    <citation type="submission" date="2017-09" db="EMBL/GenBank/DDBJ databases">
        <title>Depth-based differentiation of microbial function through sediment-hosted aquifers and enrichment of novel symbionts in the deep terrestrial subsurface.</title>
        <authorList>
            <person name="Probst A.J."/>
            <person name="Ladd B."/>
            <person name="Jarett J.K."/>
            <person name="Geller-Mcgrath D.E."/>
            <person name="Sieber C.M."/>
            <person name="Emerson J.B."/>
            <person name="Anantharaman K."/>
            <person name="Thomas B.C."/>
            <person name="Malmstrom R."/>
            <person name="Stieglmeier M."/>
            <person name="Klingl A."/>
            <person name="Woyke T."/>
            <person name="Ryan C.M."/>
            <person name="Banfield J.F."/>
        </authorList>
    </citation>
    <scope>NUCLEOTIDE SEQUENCE [LARGE SCALE GENOMIC DNA]</scope>
    <source>
        <strain evidence="1">CG08_land_8_20_14_0_20_45_16</strain>
    </source>
</reference>
<evidence type="ECO:0000313" key="1">
    <source>
        <dbReference type="EMBL" id="PIS30256.1"/>
    </source>
</evidence>
<dbReference type="Proteomes" id="UP000231343">
    <property type="component" value="Unassembled WGS sequence"/>
</dbReference>
<sequence>MVIGRIDQTKKSEVEPATLKKGLPGKLAKKKPCVYYPAVECLLLQFKFRLCQSCRRAAPYVKKDEVKNIFEYIKSRAISLKKHFG</sequence>
<dbReference type="AlphaFoldDB" id="A0A2H0Y144"/>
<evidence type="ECO:0000313" key="2">
    <source>
        <dbReference type="Proteomes" id="UP000231343"/>
    </source>
</evidence>
<organism evidence="1 2">
    <name type="scientific">Candidatus Saganbacteria bacterium CG08_land_8_20_14_0_20_45_16</name>
    <dbReference type="NCBI Taxonomy" id="2014293"/>
    <lineage>
        <taxon>Bacteria</taxon>
        <taxon>Bacillati</taxon>
        <taxon>Saganbacteria</taxon>
    </lineage>
</organism>
<dbReference type="EMBL" id="PEYM01000059">
    <property type="protein sequence ID" value="PIS30256.1"/>
    <property type="molecule type" value="Genomic_DNA"/>
</dbReference>